<accession>A0A0E9XYE2</accession>
<reference evidence="1" key="1">
    <citation type="submission" date="2014-11" db="EMBL/GenBank/DDBJ databases">
        <authorList>
            <person name="Amaro Gonzalez C."/>
        </authorList>
    </citation>
    <scope>NUCLEOTIDE SEQUENCE</scope>
</reference>
<protein>
    <submittedName>
        <fullName evidence="1">Uncharacterized protein</fullName>
    </submittedName>
</protein>
<name>A0A0E9XYE2_ANGAN</name>
<reference evidence="1" key="2">
    <citation type="journal article" date="2015" name="Fish Shellfish Immunol.">
        <title>Early steps in the European eel (Anguilla anguilla)-Vibrio vulnificus interaction in the gills: Role of the RtxA13 toxin.</title>
        <authorList>
            <person name="Callol A."/>
            <person name="Pajuelo D."/>
            <person name="Ebbesson L."/>
            <person name="Teles M."/>
            <person name="MacKenzie S."/>
            <person name="Amaro C."/>
        </authorList>
    </citation>
    <scope>NUCLEOTIDE SEQUENCE</scope>
</reference>
<dbReference type="AlphaFoldDB" id="A0A0E9XYE2"/>
<proteinExistence type="predicted"/>
<sequence>MKNVSAKMNNTCITFLASLPC</sequence>
<dbReference type="EMBL" id="GBXM01001141">
    <property type="protein sequence ID" value="JAI07437.1"/>
    <property type="molecule type" value="Transcribed_RNA"/>
</dbReference>
<organism evidence="1">
    <name type="scientific">Anguilla anguilla</name>
    <name type="common">European freshwater eel</name>
    <name type="synonym">Muraena anguilla</name>
    <dbReference type="NCBI Taxonomy" id="7936"/>
    <lineage>
        <taxon>Eukaryota</taxon>
        <taxon>Metazoa</taxon>
        <taxon>Chordata</taxon>
        <taxon>Craniata</taxon>
        <taxon>Vertebrata</taxon>
        <taxon>Euteleostomi</taxon>
        <taxon>Actinopterygii</taxon>
        <taxon>Neopterygii</taxon>
        <taxon>Teleostei</taxon>
        <taxon>Anguilliformes</taxon>
        <taxon>Anguillidae</taxon>
        <taxon>Anguilla</taxon>
    </lineage>
</organism>
<evidence type="ECO:0000313" key="1">
    <source>
        <dbReference type="EMBL" id="JAI07437.1"/>
    </source>
</evidence>